<name>A0A5C8KAS7_9BACT</name>
<dbReference type="Proteomes" id="UP000321926">
    <property type="component" value="Unassembled WGS sequence"/>
</dbReference>
<dbReference type="InterPro" id="IPR036866">
    <property type="entry name" value="RibonucZ/Hydroxyglut_hydro"/>
</dbReference>
<evidence type="ECO:0000313" key="3">
    <source>
        <dbReference type="Proteomes" id="UP000321926"/>
    </source>
</evidence>
<evidence type="ECO:0000259" key="1">
    <source>
        <dbReference type="SMART" id="SM00849"/>
    </source>
</evidence>
<dbReference type="GO" id="GO:0016787">
    <property type="term" value="F:hydrolase activity"/>
    <property type="evidence" value="ECO:0007669"/>
    <property type="project" value="UniProtKB-KW"/>
</dbReference>
<organism evidence="2 3">
    <name type="scientific">Pontibacter qinzhouensis</name>
    <dbReference type="NCBI Taxonomy" id="2603253"/>
    <lineage>
        <taxon>Bacteria</taxon>
        <taxon>Pseudomonadati</taxon>
        <taxon>Bacteroidota</taxon>
        <taxon>Cytophagia</taxon>
        <taxon>Cytophagales</taxon>
        <taxon>Hymenobacteraceae</taxon>
        <taxon>Pontibacter</taxon>
    </lineage>
</organism>
<proteinExistence type="predicted"/>
<dbReference type="InterPro" id="IPR001279">
    <property type="entry name" value="Metallo-B-lactamas"/>
</dbReference>
<dbReference type="Gene3D" id="3.60.15.10">
    <property type="entry name" value="Ribonuclease Z/Hydroxyacylglutathione hydrolase-like"/>
    <property type="match status" value="1"/>
</dbReference>
<gene>
    <name evidence="2" type="ORF">FVR03_06060</name>
</gene>
<evidence type="ECO:0000313" key="2">
    <source>
        <dbReference type="EMBL" id="TXK49654.1"/>
    </source>
</evidence>
<keyword evidence="2" id="KW-0378">Hydrolase</keyword>
<dbReference type="CDD" id="cd07721">
    <property type="entry name" value="yflN-like_MBL-fold"/>
    <property type="match status" value="1"/>
</dbReference>
<protein>
    <submittedName>
        <fullName evidence="2">MBL fold metallo-hydrolase</fullName>
    </submittedName>
</protein>
<comment type="caution">
    <text evidence="2">The sequence shown here is derived from an EMBL/GenBank/DDBJ whole genome shotgun (WGS) entry which is preliminary data.</text>
</comment>
<dbReference type="SMART" id="SM00849">
    <property type="entry name" value="Lactamase_B"/>
    <property type="match status" value="1"/>
</dbReference>
<accession>A0A5C8KAS7</accession>
<reference evidence="2 3" key="1">
    <citation type="submission" date="2019-08" db="EMBL/GenBank/DDBJ databases">
        <authorList>
            <person name="Shi S."/>
        </authorList>
    </citation>
    <scope>NUCLEOTIDE SEQUENCE [LARGE SCALE GENOMIC DNA]</scope>
    <source>
        <strain evidence="2 3">GY10130</strain>
    </source>
</reference>
<dbReference type="RefSeq" id="WP_147920842.1">
    <property type="nucleotide sequence ID" value="NZ_VRTY01000016.1"/>
</dbReference>
<feature type="domain" description="Metallo-beta-lactamase" evidence="1">
    <location>
        <begin position="29"/>
        <end position="243"/>
    </location>
</feature>
<dbReference type="SUPFAM" id="SSF56281">
    <property type="entry name" value="Metallo-hydrolase/oxidoreductase"/>
    <property type="match status" value="1"/>
</dbReference>
<dbReference type="PANTHER" id="PTHR42951:SF17">
    <property type="entry name" value="METALLO-BETA-LACTAMASE DOMAIN-CONTAINING PROTEIN"/>
    <property type="match status" value="1"/>
</dbReference>
<dbReference type="AlphaFoldDB" id="A0A5C8KAS7"/>
<dbReference type="Pfam" id="PF00753">
    <property type="entry name" value="Lactamase_B"/>
    <property type="match status" value="1"/>
</dbReference>
<dbReference type="OrthoDB" id="9802248at2"/>
<dbReference type="EMBL" id="VRTY01000016">
    <property type="protein sequence ID" value="TXK49654.1"/>
    <property type="molecule type" value="Genomic_DNA"/>
</dbReference>
<dbReference type="PANTHER" id="PTHR42951">
    <property type="entry name" value="METALLO-BETA-LACTAMASE DOMAIN-CONTAINING"/>
    <property type="match status" value="1"/>
</dbReference>
<sequence length="359" mass="39407">MQTNNDLLHSGSKHTFYVAPGVWGLKTVFVNLYFIKGETVPGETDSWVLVDAGIYGSAGKIKQAAEELFGKYNWPKAIILTHGHFDHVGALKELAIEWDVPVYAHHMELPYLTGLSSYPPPDPSVGRGGMAYLSFMYPKKPIDITSNLELLPNDGSVPGLPEWKWVETPGHTPGHVSFFREKDRVLLAGDAFITRHGESMLSVVTQKKEVHGPPSYFTPDWISAQRSVEKLASIQPEIAATGHGLPMQGPELREQLTQLAANFRKVAVPAHGRYVSEPAIANEQGLVSVPPPVSNPVNKTLLTVGLLSAAGVALMLYQKQRNNAEARKKVIYHNRPTSGAPFAVTIEEDIPNAYTNNYP</sequence>
<dbReference type="InterPro" id="IPR050855">
    <property type="entry name" value="NDM-1-like"/>
</dbReference>
<keyword evidence="3" id="KW-1185">Reference proteome</keyword>